<protein>
    <submittedName>
        <fullName evidence="1">DUF3221 domain-containing protein</fullName>
    </submittedName>
</protein>
<comment type="caution">
    <text evidence="1">The sequence shown here is derived from an EMBL/GenBank/DDBJ whole genome shotgun (WGS) entry which is preliminary data.</text>
</comment>
<dbReference type="Proteomes" id="UP000284416">
    <property type="component" value="Unassembled WGS sequence"/>
</dbReference>
<evidence type="ECO:0000313" key="1">
    <source>
        <dbReference type="EMBL" id="RHW37374.1"/>
    </source>
</evidence>
<sequence length="159" mass="18151">MDITGPKEILIISREAHQFGKTGKIIFLFWNDEQKVRDYAICYRTEESKEFKTFYTGEAGKNQACGTDGYVFIKDKELFFVAEEDVPSFENDGEATHYFERKSEEEGLEGLLLRFGQNLGAKKFLKTGDKVKIWLDTPSGGSPDPDNIVKQLNIMDFSL</sequence>
<reference evidence="1 2" key="1">
    <citation type="journal article" date="2017" name="Int. J. Syst. Evol. Microbiol.">
        <title>Bacillus notoginsengisoli sp. nov., a novel bacterium isolated from the rhizosphere of Panax notoginseng.</title>
        <authorList>
            <person name="Zhang M.Y."/>
            <person name="Cheng J."/>
            <person name="Cai Y."/>
            <person name="Zhang T.Y."/>
            <person name="Wu Y.Y."/>
            <person name="Manikprabhu D."/>
            <person name="Li W.J."/>
            <person name="Zhang Y.X."/>
        </authorList>
    </citation>
    <scope>NUCLEOTIDE SEQUENCE [LARGE SCALE GENOMIC DNA]</scope>
    <source>
        <strain evidence="1 2">JCM 30743</strain>
    </source>
</reference>
<name>A0A417YR94_9BACI</name>
<keyword evidence="2" id="KW-1185">Reference proteome</keyword>
<dbReference type="OrthoDB" id="2841931at2"/>
<dbReference type="AlphaFoldDB" id="A0A417YR94"/>
<evidence type="ECO:0000313" key="2">
    <source>
        <dbReference type="Proteomes" id="UP000284416"/>
    </source>
</evidence>
<proteinExistence type="predicted"/>
<accession>A0A417YR94</accession>
<dbReference type="RefSeq" id="WP_118922407.1">
    <property type="nucleotide sequence ID" value="NZ_QWEG01000010.1"/>
</dbReference>
<organism evidence="1 2">
    <name type="scientific">Neobacillus notoginsengisoli</name>
    <dbReference type="NCBI Taxonomy" id="1578198"/>
    <lineage>
        <taxon>Bacteria</taxon>
        <taxon>Bacillati</taxon>
        <taxon>Bacillota</taxon>
        <taxon>Bacilli</taxon>
        <taxon>Bacillales</taxon>
        <taxon>Bacillaceae</taxon>
        <taxon>Neobacillus</taxon>
    </lineage>
</organism>
<gene>
    <name evidence="1" type="ORF">D1B31_16575</name>
</gene>
<dbReference type="EMBL" id="QWEG01000010">
    <property type="protein sequence ID" value="RHW37374.1"/>
    <property type="molecule type" value="Genomic_DNA"/>
</dbReference>